<feature type="transmembrane region" description="Helical" evidence="3">
    <location>
        <begin position="135"/>
        <end position="153"/>
    </location>
</feature>
<feature type="transmembrane region" description="Helical" evidence="3">
    <location>
        <begin position="803"/>
        <end position="825"/>
    </location>
</feature>
<gene>
    <name evidence="6" type="ORF">EG028_02555</name>
</gene>
<feature type="transmembrane region" description="Helical" evidence="3">
    <location>
        <begin position="12"/>
        <end position="33"/>
    </location>
</feature>
<evidence type="ECO:0000259" key="5">
    <source>
        <dbReference type="Pfam" id="PF16327"/>
    </source>
</evidence>
<dbReference type="InterPro" id="IPR003567">
    <property type="entry name" value="Cyt_c_biogenesis"/>
</dbReference>
<dbReference type="OrthoDB" id="9761451at2"/>
<dbReference type="PANTHER" id="PTHR43653:SF1">
    <property type="entry name" value="CYTOCHROME C-TYPE BIOGENESIS PROTEIN CCMF"/>
    <property type="match status" value="1"/>
</dbReference>
<protein>
    <submittedName>
        <fullName evidence="6">Cytochrome c assembly protein</fullName>
    </submittedName>
</protein>
<keyword evidence="3" id="KW-1133">Transmembrane helix</keyword>
<feature type="transmembrane region" description="Helical" evidence="3">
    <location>
        <begin position="387"/>
        <end position="412"/>
    </location>
</feature>
<dbReference type="InterPro" id="IPR002541">
    <property type="entry name" value="Cyt_c_assembly"/>
</dbReference>
<keyword evidence="7" id="KW-1185">Reference proteome</keyword>
<name>A0A3N4MHG9_9BACT</name>
<dbReference type="GO" id="GO:0015232">
    <property type="term" value="F:heme transmembrane transporter activity"/>
    <property type="evidence" value="ECO:0007669"/>
    <property type="project" value="InterPro"/>
</dbReference>
<dbReference type="Pfam" id="PF16327">
    <property type="entry name" value="CcmF_C"/>
    <property type="match status" value="1"/>
</dbReference>
<comment type="similarity">
    <text evidence="1">Belongs to the CcmF/CycK/Ccl1/NrfE/CcsA family.</text>
</comment>
<accession>A0A3N4MHG9</accession>
<keyword evidence="3" id="KW-0472">Membrane</keyword>
<feature type="transmembrane region" description="Helical" evidence="3">
    <location>
        <begin position="106"/>
        <end position="123"/>
    </location>
</feature>
<comment type="caution">
    <text evidence="6">The sequence shown here is derived from an EMBL/GenBank/DDBJ whole genome shotgun (WGS) entry which is preliminary data.</text>
</comment>
<feature type="transmembrane region" description="Helical" evidence="3">
    <location>
        <begin position="212"/>
        <end position="232"/>
    </location>
</feature>
<feature type="domain" description="Cytochrome c assembly protein" evidence="4">
    <location>
        <begin position="104"/>
        <end position="331"/>
    </location>
</feature>
<dbReference type="Proteomes" id="UP000279089">
    <property type="component" value="Unassembled WGS sequence"/>
</dbReference>
<feature type="transmembrane region" description="Helical" evidence="3">
    <location>
        <begin position="244"/>
        <end position="265"/>
    </location>
</feature>
<evidence type="ECO:0000313" key="6">
    <source>
        <dbReference type="EMBL" id="RPD43341.1"/>
    </source>
</evidence>
<reference evidence="7" key="1">
    <citation type="submission" date="2018-11" db="EMBL/GenBank/DDBJ databases">
        <title>Chitinophaga lutea sp.nov., isolate from arsenic contaminated soil.</title>
        <authorList>
            <person name="Zong Y."/>
        </authorList>
    </citation>
    <scope>NUCLEOTIDE SEQUENCE [LARGE SCALE GENOMIC DNA]</scope>
    <source>
        <strain evidence="7">YLT18</strain>
    </source>
</reference>
<feature type="transmembrane region" description="Helical" evidence="3">
    <location>
        <begin position="537"/>
        <end position="555"/>
    </location>
</feature>
<evidence type="ECO:0000256" key="3">
    <source>
        <dbReference type="SAM" id="Phobius"/>
    </source>
</evidence>
<dbReference type="Pfam" id="PF01578">
    <property type="entry name" value="Cytochrom_C_asm"/>
    <property type="match status" value="1"/>
</dbReference>
<evidence type="ECO:0000256" key="1">
    <source>
        <dbReference type="ARBA" id="ARBA00009186"/>
    </source>
</evidence>
<organism evidence="6 7">
    <name type="scientific">Chitinophaga barathri</name>
    <dbReference type="NCBI Taxonomy" id="1647451"/>
    <lineage>
        <taxon>Bacteria</taxon>
        <taxon>Pseudomonadati</taxon>
        <taxon>Bacteroidota</taxon>
        <taxon>Chitinophagia</taxon>
        <taxon>Chitinophagales</taxon>
        <taxon>Chitinophagaceae</taxon>
        <taxon>Chitinophaga</taxon>
    </lineage>
</organism>
<dbReference type="PANTHER" id="PTHR43653">
    <property type="entry name" value="CYTOCHROME C ASSEMBLY PROTEIN-RELATED"/>
    <property type="match status" value="1"/>
</dbReference>
<feature type="domain" description="Cytochrome c-type biogenesis protein CcmF C-terminal" evidence="5">
    <location>
        <begin position="352"/>
        <end position="560"/>
    </location>
</feature>
<feature type="transmembrane region" description="Helical" evidence="3">
    <location>
        <begin position="504"/>
        <end position="525"/>
    </location>
</feature>
<dbReference type="GO" id="GO:0017004">
    <property type="term" value="P:cytochrome complex assembly"/>
    <property type="evidence" value="ECO:0007669"/>
    <property type="project" value="UniProtKB-KW"/>
</dbReference>
<proteinExistence type="inferred from homology"/>
<feature type="transmembrane region" description="Helical" evidence="3">
    <location>
        <begin position="347"/>
        <end position="367"/>
    </location>
</feature>
<keyword evidence="2" id="KW-0201">Cytochrome c-type biogenesis</keyword>
<feature type="transmembrane region" description="Helical" evidence="3">
    <location>
        <begin position="285"/>
        <end position="301"/>
    </location>
</feature>
<feature type="transmembrane region" description="Helical" evidence="3">
    <location>
        <begin position="443"/>
        <end position="463"/>
    </location>
</feature>
<evidence type="ECO:0000259" key="4">
    <source>
        <dbReference type="Pfam" id="PF01578"/>
    </source>
</evidence>
<sequence>MKYAGEHLLPGQLGHFFTILAFVASIVATVAYFCSVQQKDELKKASWLKMGRWAFITQAFSVFAVFAILYYIISNHYFEYKYAWQHSSRDLEVQYLLSCFWEGQEGSFLLWSVWHSVLGLILIRTSKRWEGPVMTVLAFAQICLGTMLLGIYLDLPWFEYKVGSSPFILMRQDAPDSPIFLNPNYLQFKQFVDGNGLNVLLKNYWMVIHPPVLFLGFASVIVPFAYAVGGLWTRQYGDWVKPAMPWALFGTMILGTGIMMGAAWAYEALTFGGYWAWDPVENASLVPWITLVAGLHTMLAYRSSGHALRSTFFFFIISFVLILYSTFLTRSGILGQTSVHSFTDLGMSGQLLIFMGIFTIPAFWMLIARSKDIPKINKEESTYSREFWLFVGALILMVSAIQITFTTSIPVWNKLLDLFGLKKLFNLEDFAPPTDPVFHYNQIQIWLAAIVGILTAVVQYMKYKDTPKGTLWKKLALPTIISVVLTVLIGWLGRINYNEFGPGFLVAIYLMLFASVYAVVANTGYIVSVLKGKTKAAGASVAHIGFGLVLLGVLISSSKKEVLSVDKMNMLAGYFTKESGQKSQENTLLPKGLPVQMGPYFVTYKGDSIGTADKEKTFFIVEYEKKAKLNDEPTERFTLYPDAYLNVKGQEGQLSPNPDSKHYLTRDIFTYVTLAPIKGAVTDTLPYEKHTISQGDTIFFSKGFMVLNALKTGVQQQKNYKPEPGDIAVGADIYVHTRENGDYNMHPVYFIRDSSFQGNVPDTLAPLSLAVRFTKILPNDNKVELEIKESRDPMEFIVLKALIFPYINVLWIGIIIMIIGFVMSIRQRLKGANK</sequence>
<dbReference type="InterPro" id="IPR032523">
    <property type="entry name" value="CcmF_C"/>
</dbReference>
<dbReference type="GO" id="GO:0020037">
    <property type="term" value="F:heme binding"/>
    <property type="evidence" value="ECO:0007669"/>
    <property type="project" value="InterPro"/>
</dbReference>
<dbReference type="PRINTS" id="PR01410">
    <property type="entry name" value="CCBIOGENESIS"/>
</dbReference>
<dbReference type="AlphaFoldDB" id="A0A3N4MHG9"/>
<dbReference type="EMBL" id="RMBX01000001">
    <property type="protein sequence ID" value="RPD43341.1"/>
    <property type="molecule type" value="Genomic_DNA"/>
</dbReference>
<feature type="transmembrane region" description="Helical" evidence="3">
    <location>
        <begin position="53"/>
        <end position="73"/>
    </location>
</feature>
<dbReference type="GO" id="GO:0016020">
    <property type="term" value="C:membrane"/>
    <property type="evidence" value="ECO:0007669"/>
    <property type="project" value="InterPro"/>
</dbReference>
<evidence type="ECO:0000313" key="7">
    <source>
        <dbReference type="Proteomes" id="UP000279089"/>
    </source>
</evidence>
<feature type="transmembrane region" description="Helical" evidence="3">
    <location>
        <begin position="475"/>
        <end position="492"/>
    </location>
</feature>
<keyword evidence="3" id="KW-0812">Transmembrane</keyword>
<feature type="transmembrane region" description="Helical" evidence="3">
    <location>
        <begin position="308"/>
        <end position="327"/>
    </location>
</feature>
<evidence type="ECO:0000256" key="2">
    <source>
        <dbReference type="ARBA" id="ARBA00022748"/>
    </source>
</evidence>